<keyword evidence="4" id="KW-0833">Ubl conjugation pathway</keyword>
<feature type="domain" description="DUF6606" evidence="11">
    <location>
        <begin position="11"/>
        <end position="276"/>
    </location>
</feature>
<reference evidence="12 13" key="1">
    <citation type="journal article" date="2019" name="Nat. Ecol. Evol.">
        <title>Megaphylogeny resolves global patterns of mushroom evolution.</title>
        <authorList>
            <person name="Varga T."/>
            <person name="Krizsan K."/>
            <person name="Foldi C."/>
            <person name="Dima B."/>
            <person name="Sanchez-Garcia M."/>
            <person name="Sanchez-Ramirez S."/>
            <person name="Szollosi G.J."/>
            <person name="Szarkandi J.G."/>
            <person name="Papp V."/>
            <person name="Albert L."/>
            <person name="Andreopoulos W."/>
            <person name="Angelini C."/>
            <person name="Antonin V."/>
            <person name="Barry K.W."/>
            <person name="Bougher N.L."/>
            <person name="Buchanan P."/>
            <person name="Buyck B."/>
            <person name="Bense V."/>
            <person name="Catcheside P."/>
            <person name="Chovatia M."/>
            <person name="Cooper J."/>
            <person name="Damon W."/>
            <person name="Desjardin D."/>
            <person name="Finy P."/>
            <person name="Geml J."/>
            <person name="Haridas S."/>
            <person name="Hughes K."/>
            <person name="Justo A."/>
            <person name="Karasinski D."/>
            <person name="Kautmanova I."/>
            <person name="Kiss B."/>
            <person name="Kocsube S."/>
            <person name="Kotiranta H."/>
            <person name="LaButti K.M."/>
            <person name="Lechner B.E."/>
            <person name="Liimatainen K."/>
            <person name="Lipzen A."/>
            <person name="Lukacs Z."/>
            <person name="Mihaltcheva S."/>
            <person name="Morgado L.N."/>
            <person name="Niskanen T."/>
            <person name="Noordeloos M.E."/>
            <person name="Ohm R.A."/>
            <person name="Ortiz-Santana B."/>
            <person name="Ovrebo C."/>
            <person name="Racz N."/>
            <person name="Riley R."/>
            <person name="Savchenko A."/>
            <person name="Shiryaev A."/>
            <person name="Soop K."/>
            <person name="Spirin V."/>
            <person name="Szebenyi C."/>
            <person name="Tomsovsky M."/>
            <person name="Tulloss R.E."/>
            <person name="Uehling J."/>
            <person name="Grigoriev I.V."/>
            <person name="Vagvolgyi C."/>
            <person name="Papp T."/>
            <person name="Martin F.M."/>
            <person name="Miettinen O."/>
            <person name="Hibbett D.S."/>
            <person name="Nagy L.G."/>
        </authorList>
    </citation>
    <scope>NUCLEOTIDE SEQUENCE [LARGE SCALE GENOMIC DNA]</scope>
    <source>
        <strain evidence="12 13">CBS 962.96</strain>
    </source>
</reference>
<dbReference type="Proteomes" id="UP000297245">
    <property type="component" value="Unassembled WGS sequence"/>
</dbReference>
<keyword evidence="5" id="KW-0378">Hydrolase</keyword>
<dbReference type="InterPro" id="IPR022105">
    <property type="entry name" value="DUF3645"/>
</dbReference>
<evidence type="ECO:0000256" key="3">
    <source>
        <dbReference type="ARBA" id="ARBA00022670"/>
    </source>
</evidence>
<feature type="domain" description="DUF3645" evidence="10">
    <location>
        <begin position="2372"/>
        <end position="2404"/>
    </location>
</feature>
<dbReference type="PANTHER" id="PTHR13367:SF34">
    <property type="match status" value="1"/>
</dbReference>
<feature type="coiled-coil region" evidence="7">
    <location>
        <begin position="557"/>
        <end position="596"/>
    </location>
</feature>
<gene>
    <name evidence="12" type="ORF">K435DRAFT_721087</name>
</gene>
<dbReference type="Pfam" id="PF12359">
    <property type="entry name" value="DUF3645"/>
    <property type="match status" value="1"/>
</dbReference>
<evidence type="ECO:0000259" key="10">
    <source>
        <dbReference type="Pfam" id="PF12359"/>
    </source>
</evidence>
<evidence type="ECO:0000256" key="5">
    <source>
        <dbReference type="ARBA" id="ARBA00022801"/>
    </source>
</evidence>
<dbReference type="GO" id="GO:0004843">
    <property type="term" value="F:cysteine-type deubiquitinase activity"/>
    <property type="evidence" value="ECO:0007669"/>
    <property type="project" value="UniProtKB-EC"/>
</dbReference>
<dbReference type="OrthoDB" id="3182339at2759"/>
<comment type="catalytic activity">
    <reaction evidence="1">
        <text>Thiol-dependent hydrolysis of ester, thioester, amide, peptide and isopeptide bonds formed by the C-terminal Gly of ubiquitin (a 76-residue protein attached to proteins as an intracellular targeting signal).</text>
        <dbReference type="EC" id="3.4.19.12"/>
    </reaction>
</comment>
<accession>A0A4S8M7M1</accession>
<dbReference type="GO" id="GO:0006508">
    <property type="term" value="P:proteolysis"/>
    <property type="evidence" value="ECO:0007669"/>
    <property type="project" value="UniProtKB-KW"/>
</dbReference>
<feature type="compositionally biased region" description="Basic and acidic residues" evidence="8">
    <location>
        <begin position="2835"/>
        <end position="2854"/>
    </location>
</feature>
<dbReference type="InterPro" id="IPR046541">
    <property type="entry name" value="DUF6606"/>
</dbReference>
<dbReference type="InterPro" id="IPR022099">
    <property type="entry name" value="DUF3638"/>
</dbReference>
<evidence type="ECO:0000256" key="8">
    <source>
        <dbReference type="SAM" id="MobiDB-lite"/>
    </source>
</evidence>
<proteinExistence type="predicted"/>
<evidence type="ECO:0000256" key="4">
    <source>
        <dbReference type="ARBA" id="ARBA00022786"/>
    </source>
</evidence>
<evidence type="ECO:0000313" key="12">
    <source>
        <dbReference type="EMBL" id="THU98150.1"/>
    </source>
</evidence>
<keyword evidence="7" id="KW-0175">Coiled coil</keyword>
<dbReference type="SUPFAM" id="SSF52540">
    <property type="entry name" value="P-loop containing nucleoside triphosphate hydrolases"/>
    <property type="match status" value="1"/>
</dbReference>
<dbReference type="InterPro" id="IPR051346">
    <property type="entry name" value="OTU_Deubiquitinase"/>
</dbReference>
<evidence type="ECO:0000313" key="13">
    <source>
        <dbReference type="Proteomes" id="UP000297245"/>
    </source>
</evidence>
<evidence type="ECO:0000256" key="1">
    <source>
        <dbReference type="ARBA" id="ARBA00000707"/>
    </source>
</evidence>
<dbReference type="Pfam" id="PF20255">
    <property type="entry name" value="DUF6606"/>
    <property type="match status" value="1"/>
</dbReference>
<organism evidence="12 13">
    <name type="scientific">Dendrothele bispora (strain CBS 962.96)</name>
    <dbReference type="NCBI Taxonomy" id="1314807"/>
    <lineage>
        <taxon>Eukaryota</taxon>
        <taxon>Fungi</taxon>
        <taxon>Dikarya</taxon>
        <taxon>Basidiomycota</taxon>
        <taxon>Agaricomycotina</taxon>
        <taxon>Agaricomycetes</taxon>
        <taxon>Agaricomycetidae</taxon>
        <taxon>Agaricales</taxon>
        <taxon>Agaricales incertae sedis</taxon>
        <taxon>Dendrothele</taxon>
    </lineage>
</organism>
<evidence type="ECO:0000256" key="6">
    <source>
        <dbReference type="ARBA" id="ARBA00022807"/>
    </source>
</evidence>
<name>A0A4S8M7M1_DENBC</name>
<dbReference type="EMBL" id="ML179142">
    <property type="protein sequence ID" value="THU98150.1"/>
    <property type="molecule type" value="Genomic_DNA"/>
</dbReference>
<evidence type="ECO:0000259" key="11">
    <source>
        <dbReference type="Pfam" id="PF20255"/>
    </source>
</evidence>
<evidence type="ECO:0000256" key="7">
    <source>
        <dbReference type="SAM" id="Coils"/>
    </source>
</evidence>
<keyword evidence="13" id="KW-1185">Reference proteome</keyword>
<dbReference type="InterPro" id="IPR027417">
    <property type="entry name" value="P-loop_NTPase"/>
</dbReference>
<feature type="domain" description="DUF3638" evidence="9">
    <location>
        <begin position="2026"/>
        <end position="2248"/>
    </location>
</feature>
<feature type="region of interest" description="Disordered" evidence="8">
    <location>
        <begin position="2826"/>
        <end position="2854"/>
    </location>
</feature>
<dbReference type="Pfam" id="PF12340">
    <property type="entry name" value="DUF3638"/>
    <property type="match status" value="1"/>
</dbReference>
<protein>
    <recommendedName>
        <fullName evidence="2">ubiquitinyl hydrolase 1</fullName>
        <ecNumber evidence="2">3.4.19.12</ecNumber>
    </recommendedName>
</protein>
<evidence type="ECO:0000259" key="9">
    <source>
        <dbReference type="Pfam" id="PF12340"/>
    </source>
</evidence>
<dbReference type="EC" id="3.4.19.12" evidence="2"/>
<keyword evidence="3" id="KW-0645">Protease</keyword>
<evidence type="ECO:0000256" key="2">
    <source>
        <dbReference type="ARBA" id="ARBA00012759"/>
    </source>
</evidence>
<sequence>MSTPSPTLEYVVNHVFLPPKLPQKDDYTISNEEFLCKTVHQSAVKYLRSKHVAQKNVAAWRAVVKMLDNLVKCHSQEGLTAEGIEYALGEMEGGSVLAYLIREQNAGVIFRKLPDKVVYEAFEVRPSNKNVMSTSGKLFCSYPGPAVSIPLEHFENPYFLHELSSFLVQMDSDTLDSVATTNKAGSQVVEERDSAHPRYITSLLTGILRGIGETADVPRISKRIADEVLWDDTKTPWQRSMIWLVTRVAIQTHFARSNDDVEYKIFMIFLMCDILEYASKYDMSNDLLFCMRAKIAIRVNKLGSLVPSFLLGRAERVSVTVEKILQTRWDAVQRVQTQCPSLDAQSLQVWTEADTRLTLPNSGEYIKKVLQQKGHSVIPNVFRPNCHPRPLHNLTQFETCTTTTLRKAFSVEPFIALADLELSVQNNLDEWLSRRISEPMLPSALFTIISEYLTQAKSSYYFPEHNSIMVLTLFDLWVALDKAVVREIPLLAEFSPEVPTTMFEHLLLRKTSSINRLINIHRYLDGRHSKARYGSVFTEPNFVGSFAIKFFDQSPLLKQTKADIERSAQVKRDLKRQEYTEKRQEYNDKTDRARKLSCTYTDKAHENPKHSPQCERCRLLKQARRLKITVHEWPLPRLSAAAETTVFELKCPVSFRIWRDVTYTLLTELCQPPSDSNAPANHPSPSTTLRRNKDLRQWLGETGRISLASVSKSFLQAHYKSKKIAVAHAEKDVIVDNGLSYNLFDNTGNFWPMKNPFSQWNLDVAHLCTIQLPARSVYGPLQAAVASTEYTSNTVIAHQNSCRNELNLHEFISFGTLRHGQNIQWLNIAKEVRSRVLTFHKEEVNLLLSQIAWQIGEISREGEVERHRDLKDPGFCNIFLGELRKLLEDVESNWMEVTTVRSIVVLCGRVLAATEDDTIQENAYNLMRSTRRVTHNWMRKLWRDPVEAADEKLFAEHHKTILEMALICRSTYDVDKWHLKNLLLTSDDVSVFLECSIQKFDNNLGWDTLPRSVQRLLHRDRRLSHFIEPILKSIICGDRHGVDDAISAIWPSYRANQMKPWKCLEGYNDRWIASSTASVANSLEQSVYFNILDGQLLVDGKPLTRLPSKMTEHATFKRIFGSRLLDIIPSDVPGLEFASRCEIFGHQVHFGMRDDALVIQAKSLENSVRLELIPHTLFFGDIPELMVKEYTHWIDLDKHEIEFRPLDSRWVTSPNNPRLKIQDQDMFLFLDRDNFKRLIDVQSQTFGIISRYLSRIEHSQFLTVTRSAESTIDVELPRFRLSFTVNCEGDMESLTFPGMSVDDTEPLGTLYGLKNVLILKSSLPNHPRRVLIPDGRIRYKMLANHVDVSVDTKPEEWRNVQFFEYIIRTDLGYLEGDGSLTSHFYRTYLHALTSSCLPDPLTGRTGTEEALSILTSARSFSFQNLRDDRFLTVLYHIASLTPSRRFYPAHLRQMQTVHWSNLPFLSQHPSFLPETAAILEYCGKLQKLRVDTRVEIGTPYSHLGSRRELWLRDYNRNFKLYASIDIESSTTDRTTDQPYPSRALALGDEQTPCTVASWIFQPPSNPFISIINTFKKWGTIHRSSQHRISLSYNKDWLDNKSEVLSNRWLTLYDLCRDPSVPKTQKVYQILFSLPSLAYSDSNYHGLLPILIQVVTNFEFAALHAPAWSFYNLAYGMQPTKAQIGALLSQAIRPIGQCHHLIALSRGPNEDDKGYNERLESHYKAECQLCISHVTDSLLSQWPTEVPLFPHGVRLVGLLHERFMTDIEGLFSSCFRNNQLVTHLHQVQAVLRGVQLHPGAIPRSKIRVNSLRPRPSDSNDVVRVGMDLLLRRPPPSLDVDCFAFVNLNILLRADSTVSNPAADASGNLLHLVEHLADDSRNPIQQLLGRDLQRSTVALSRLYSSSRRNALRDSGGIRQFLIGYQMCCKDELEEVLGQIRETLSPRSVQEKLSLIAGLWPRLTNYALLRLLSYDQRHSLPREWMRVLQFYAKVFAQYQRSQRLLYLLSNNDNDGLLKEVENTCPRGLENIDWLLVQISNGFLARDVQVDVAQEMMYPSNSANSVLQLNMGEGKSSVIVPMIAASLANGSKLVRVVVLKALCTQMFQLLVDRVSGLVNRRIFYMPFARHLKVDTEMTEIIQSFYEECMKRGGILVVQPEHLLSFRLMVVDRMVDSNLSRLSRDANDMLRLQLLESYRWLCTHSRDILDECDEILHVRYQLVYTLGKQGLLEDHPNRWTTIQEVFSLILRHSFTVRDEFPVGIHIQDKHIQKGDFPMIAVLETDARQRLFDLVVQDIITGGLTNYPFEHLSSELKLAARSFICDQNIDKLQLDLISHHCRDTGNWKGLLLLRGLFAYGVLTYALNERRWRVDYGLDERRTLLAVPYRAKDVPSLRAEFGHPDIAISLTCLSYYYRGLTGAQVDICFELLLKSDNPTLEYERWARDIPQVPRTVNGVNLRDSSQRQNILIPYFSHNLAVVNFFLSEVVFPKYAKRFPEKLGTCGWDLAEEKANVTTGFSGTKDSQYILPAAISQVEDDLLGQESTNAQVIQYLLQPENNHYLCMNETNNEPPTASEFVQKIVEEPGEIRVLLDVGAQILDMTNEAVAKHWLELKKGVEAAVYFDSRDRMMVIDRRGRIERFISSQYRNQLNRCIVYLDDAHTRGTDLKLPLDYRAAVTLGPKVTKDRLIQGCMRLRRLGQGQSVIFFAPFKVDQRIRQISKIKDNDPINSSHILRWAYAETVVDIEHHIPHWLKQGSDYLERKKAWDTFDRSGQISDLTVWRQPDAQMLEQMYGVRAVISKHFTDGSLEDSDKFKERRRTLGCDDSQSIVRDSVDEEQEREVSHEVEKERQVQRPPRRDPAQHFLRAPVRAFITTGIVTGKNAFIPLFDALGLPPNTTHPGLLSTLDFAVTIESKGYGPALNDYIRPVTWIISGGFLQDRTPALVVISPFEADQLRSDIAKNQVGLYLHTYAPKVTQNQGSFEDLRFFTVPTLPASWTPPDPLMILQLNLFAGQLYLCNWDKYKQLCSYLGLHTTGENDWTPANYQSDGFIVPEDRSGEIQRLCPFRTSPLPKLRKLFGLRRKGNGYSFTHIGKILNGRSLDKDDFE</sequence>
<dbReference type="PANTHER" id="PTHR13367">
    <property type="entry name" value="UBIQUITIN THIOESTERASE"/>
    <property type="match status" value="1"/>
</dbReference>
<keyword evidence="6" id="KW-0788">Thiol protease</keyword>